<accession>A0A9W7DPK6</accession>
<evidence type="ECO:0000313" key="1">
    <source>
        <dbReference type="EMBL" id="GMH51409.1"/>
    </source>
</evidence>
<proteinExistence type="predicted"/>
<sequence length="143" mass="16311">MLMEQGVPDLITISPDQKPFANWGRPRGGSVSSDCSVGCSKLDELEDLSGLHLEDVDELEIAPVPVKSCLRTEVSAKESNPRRRTWFDLRPPNVRVVAGDSGWWSPDDLKNFRDRLLQDECLMDNYRRKRVNSVDANFEYDNE</sequence>
<reference evidence="1" key="1">
    <citation type="submission" date="2022-07" db="EMBL/GenBank/DDBJ databases">
        <title>Genome analysis of Parmales, a sister group of diatoms, reveals the evolutionary specialization of diatoms from phago-mixotrophs to photoautotrophs.</title>
        <authorList>
            <person name="Ban H."/>
            <person name="Sato S."/>
            <person name="Yoshikawa S."/>
            <person name="Kazumasa Y."/>
            <person name="Nakamura Y."/>
            <person name="Ichinomiya M."/>
            <person name="Saitoh K."/>
            <person name="Sato N."/>
            <person name="Blanc-Mathieu R."/>
            <person name="Endo H."/>
            <person name="Kuwata A."/>
            <person name="Ogata H."/>
        </authorList>
    </citation>
    <scope>NUCLEOTIDE SEQUENCE</scope>
</reference>
<comment type="caution">
    <text evidence="1">The sequence shown here is derived from an EMBL/GenBank/DDBJ whole genome shotgun (WGS) entry which is preliminary data.</text>
</comment>
<dbReference type="OrthoDB" id="10361267at2759"/>
<evidence type="ECO:0000313" key="2">
    <source>
        <dbReference type="Proteomes" id="UP001165082"/>
    </source>
</evidence>
<protein>
    <submittedName>
        <fullName evidence="1">Uncharacterized protein</fullName>
    </submittedName>
</protein>
<dbReference type="AlphaFoldDB" id="A0A9W7DPK6"/>
<gene>
    <name evidence="1" type="ORF">TrRE_jg9749</name>
</gene>
<name>A0A9W7DPK6_9STRA</name>
<dbReference type="Proteomes" id="UP001165082">
    <property type="component" value="Unassembled WGS sequence"/>
</dbReference>
<dbReference type="EMBL" id="BRXZ01000704">
    <property type="protein sequence ID" value="GMH51409.1"/>
    <property type="molecule type" value="Genomic_DNA"/>
</dbReference>
<keyword evidence="2" id="KW-1185">Reference proteome</keyword>
<organism evidence="1 2">
    <name type="scientific">Triparma retinervis</name>
    <dbReference type="NCBI Taxonomy" id="2557542"/>
    <lineage>
        <taxon>Eukaryota</taxon>
        <taxon>Sar</taxon>
        <taxon>Stramenopiles</taxon>
        <taxon>Ochrophyta</taxon>
        <taxon>Bolidophyceae</taxon>
        <taxon>Parmales</taxon>
        <taxon>Triparmaceae</taxon>
        <taxon>Triparma</taxon>
    </lineage>
</organism>